<dbReference type="Pfam" id="PF12323">
    <property type="entry name" value="HTH_OrfB_IS605"/>
    <property type="match status" value="1"/>
</dbReference>
<evidence type="ECO:0000256" key="2">
    <source>
        <dbReference type="ARBA" id="ARBA00011044"/>
    </source>
</evidence>
<dbReference type="Pfam" id="PF01385">
    <property type="entry name" value="OrfB_IS605"/>
    <property type="match status" value="1"/>
</dbReference>
<dbReference type="Pfam" id="PF07282">
    <property type="entry name" value="Cas12f1-like_TNB"/>
    <property type="match status" value="1"/>
</dbReference>
<keyword evidence="3" id="KW-0815">Transposition</keyword>
<evidence type="ECO:0000256" key="7">
    <source>
        <dbReference type="ARBA" id="ARBA00023172"/>
    </source>
</evidence>
<dbReference type="RefSeq" id="WP_090070196.1">
    <property type="nucleotide sequence ID" value="NZ_FOFT01000014.1"/>
</dbReference>
<feature type="domain" description="Probable transposase IS891/IS1136/IS1341" evidence="8">
    <location>
        <begin position="166"/>
        <end position="280"/>
    </location>
</feature>
<evidence type="ECO:0000256" key="1">
    <source>
        <dbReference type="ARBA" id="ARBA00008761"/>
    </source>
</evidence>
<protein>
    <submittedName>
        <fullName evidence="11">Putative transposase</fullName>
    </submittedName>
</protein>
<dbReference type="OrthoDB" id="6230307at2"/>
<dbReference type="InterPro" id="IPR051399">
    <property type="entry name" value="RNA-guided_DNA_endo/Transpos"/>
</dbReference>
<comment type="similarity">
    <text evidence="2">In the N-terminal section; belongs to the transposase 2 family.</text>
</comment>
<name>A0A1H9XAT3_9PSEU</name>
<gene>
    <name evidence="11" type="ORF">SAMN05216195_11473</name>
</gene>
<dbReference type="NCBIfam" id="NF040570">
    <property type="entry name" value="guided_TnpB"/>
    <property type="match status" value="1"/>
</dbReference>
<feature type="domain" description="Cas12f1-like TNB" evidence="9">
    <location>
        <begin position="292"/>
        <end position="359"/>
    </location>
</feature>
<dbReference type="GO" id="GO:0003677">
    <property type="term" value="F:DNA binding"/>
    <property type="evidence" value="ECO:0007669"/>
    <property type="project" value="UniProtKB-KW"/>
</dbReference>
<evidence type="ECO:0000259" key="8">
    <source>
        <dbReference type="Pfam" id="PF01385"/>
    </source>
</evidence>
<dbReference type="PANTHER" id="PTHR30405:SF25">
    <property type="entry name" value="RNA-GUIDED DNA ENDONUCLEASE INSQ-RELATED"/>
    <property type="match status" value="1"/>
</dbReference>
<accession>A0A1H9XAT3</accession>
<dbReference type="InterPro" id="IPR001959">
    <property type="entry name" value="Transposase"/>
</dbReference>
<dbReference type="GO" id="GO:0032196">
    <property type="term" value="P:transposition"/>
    <property type="evidence" value="ECO:0007669"/>
    <property type="project" value="UniProtKB-KW"/>
</dbReference>
<dbReference type="InterPro" id="IPR021027">
    <property type="entry name" value="Transposase_put_HTH"/>
</dbReference>
<dbReference type="NCBIfam" id="TIGR01766">
    <property type="entry name" value="IS200/IS605 family accessory protein TnpB-like domain"/>
    <property type="match status" value="1"/>
</dbReference>
<keyword evidence="7" id="KW-0233">DNA recombination</keyword>
<keyword evidence="5" id="KW-0862">Zinc</keyword>
<evidence type="ECO:0000256" key="6">
    <source>
        <dbReference type="ARBA" id="ARBA00023125"/>
    </source>
</evidence>
<keyword evidence="4" id="KW-0479">Metal-binding</keyword>
<dbReference type="AlphaFoldDB" id="A0A1H9XAT3"/>
<dbReference type="GO" id="GO:0046872">
    <property type="term" value="F:metal ion binding"/>
    <property type="evidence" value="ECO:0007669"/>
    <property type="project" value="UniProtKB-KW"/>
</dbReference>
<evidence type="ECO:0000313" key="11">
    <source>
        <dbReference type="EMBL" id="SES43306.1"/>
    </source>
</evidence>
<organism evidence="11 12">
    <name type="scientific">Lentzea flaviverrucosa</name>
    <dbReference type="NCBI Taxonomy" id="200379"/>
    <lineage>
        <taxon>Bacteria</taxon>
        <taxon>Bacillati</taxon>
        <taxon>Actinomycetota</taxon>
        <taxon>Actinomycetes</taxon>
        <taxon>Pseudonocardiales</taxon>
        <taxon>Pseudonocardiaceae</taxon>
        <taxon>Lentzea</taxon>
    </lineage>
</organism>
<proteinExistence type="inferred from homology"/>
<dbReference type="Proteomes" id="UP000199028">
    <property type="component" value="Unassembled WGS sequence"/>
</dbReference>
<feature type="domain" description="Transposase putative helix-turn-helix" evidence="10">
    <location>
        <begin position="1"/>
        <end position="46"/>
    </location>
</feature>
<evidence type="ECO:0000256" key="5">
    <source>
        <dbReference type="ARBA" id="ARBA00022833"/>
    </source>
</evidence>
<sequence length="401" mass="45590">MRTAYRCRAYPDPDQIAMLNRTFGCVRLVWNKTLAERSHRYRTEGKTTSYRETDAALTAWKRTDDLAFLSEVSCVPLQQTLRHQYTAYRNFFAGHARFPRFKSRTGRQSAHFTRSAFRMRDGQLHLAKTTGPMHFVWSFDQVNLATLEPSMVVVARGPDHRWYVTFTVDISDPVPLPATGHAVGLDLGVKDFVVTSDGQRIANPRYLERKAHNLARYQRRLARAQRGSNNRVKAKRRVAAAHRKVCNARRDFLHRTSTRLVRGADVIAIEDLAVANMIRNRRMARAISDVAWGEFRAMLQYTAHRAGRTLLIADRWCPSSKTCSACGHLLAELSLSVRHWTCPNCRTRHDRDLNAAKNILAAGRAVARQVTGDACGADVRRRGFALPLSAVKQEPRVVRRA</sequence>
<reference evidence="12" key="1">
    <citation type="submission" date="2016-10" db="EMBL/GenBank/DDBJ databases">
        <authorList>
            <person name="Varghese N."/>
            <person name="Submissions S."/>
        </authorList>
    </citation>
    <scope>NUCLEOTIDE SEQUENCE [LARGE SCALE GENOMIC DNA]</scope>
    <source>
        <strain evidence="12">CGMCC 4.578</strain>
    </source>
</reference>
<keyword evidence="6" id="KW-0238">DNA-binding</keyword>
<evidence type="ECO:0000259" key="9">
    <source>
        <dbReference type="Pfam" id="PF07282"/>
    </source>
</evidence>
<comment type="similarity">
    <text evidence="1">In the C-terminal section; belongs to the transposase 35 family.</text>
</comment>
<keyword evidence="12" id="KW-1185">Reference proteome</keyword>
<dbReference type="EMBL" id="FOFT01000014">
    <property type="protein sequence ID" value="SES43306.1"/>
    <property type="molecule type" value="Genomic_DNA"/>
</dbReference>
<evidence type="ECO:0000256" key="3">
    <source>
        <dbReference type="ARBA" id="ARBA00022578"/>
    </source>
</evidence>
<evidence type="ECO:0000256" key="4">
    <source>
        <dbReference type="ARBA" id="ARBA00022723"/>
    </source>
</evidence>
<dbReference type="InterPro" id="IPR010095">
    <property type="entry name" value="Cas12f1-like_TNB"/>
</dbReference>
<evidence type="ECO:0000259" key="10">
    <source>
        <dbReference type="Pfam" id="PF12323"/>
    </source>
</evidence>
<evidence type="ECO:0000313" key="12">
    <source>
        <dbReference type="Proteomes" id="UP000199028"/>
    </source>
</evidence>
<dbReference type="PANTHER" id="PTHR30405">
    <property type="entry name" value="TRANSPOSASE"/>
    <property type="match status" value="1"/>
</dbReference>
<dbReference type="GO" id="GO:0006310">
    <property type="term" value="P:DNA recombination"/>
    <property type="evidence" value="ECO:0007669"/>
    <property type="project" value="UniProtKB-KW"/>
</dbReference>